<name>A0ABS7KXF5_CLOSR</name>
<evidence type="ECO:0000256" key="2">
    <source>
        <dbReference type="HAMAP-Rule" id="MF_01448"/>
    </source>
</evidence>
<dbReference type="HAMAP" id="MF_01448">
    <property type="entry name" value="UPF0473"/>
    <property type="match status" value="1"/>
</dbReference>
<dbReference type="Proteomes" id="UP001299068">
    <property type="component" value="Unassembled WGS sequence"/>
</dbReference>
<evidence type="ECO:0000313" key="3">
    <source>
        <dbReference type="EMBL" id="MBY0755480.1"/>
    </source>
</evidence>
<dbReference type="EMBL" id="JAIKTU010000006">
    <property type="protein sequence ID" value="MBY0755480.1"/>
    <property type="molecule type" value="Genomic_DNA"/>
</dbReference>
<organism evidence="3 4">
    <name type="scientific">Clostridium sardiniense</name>
    <name type="common">Clostridium absonum</name>
    <dbReference type="NCBI Taxonomy" id="29369"/>
    <lineage>
        <taxon>Bacteria</taxon>
        <taxon>Bacillati</taxon>
        <taxon>Bacillota</taxon>
        <taxon>Clostridia</taxon>
        <taxon>Eubacteriales</taxon>
        <taxon>Clostridiaceae</taxon>
        <taxon>Clostridium</taxon>
    </lineage>
</organism>
<comment type="similarity">
    <text evidence="1 2">Belongs to the UPF0473 family.</text>
</comment>
<reference evidence="3 4" key="1">
    <citation type="journal article" date="2021" name="Cell Host Microbe">
        <title>in vivo commensal control of Clostridioides difficile virulence.</title>
        <authorList>
            <person name="Girinathan B.P."/>
            <person name="Dibenedetto N."/>
            <person name="Worley J.N."/>
            <person name="Peltier J."/>
            <person name="Arrieta-Ortiz M.L."/>
            <person name="Rupa Christinal Immanuel S."/>
            <person name="Lavin R."/>
            <person name="Delaney M.L."/>
            <person name="Cummins C."/>
            <person name="Hoffmann M."/>
            <person name="Luo Y."/>
            <person name="Gonzalez-Escalona N."/>
            <person name="Allard M."/>
            <person name="Onderdonk A.B."/>
            <person name="Gerber G.K."/>
            <person name="Sonenshein A.L."/>
            <person name="Baliga N."/>
            <person name="Dupuy B."/>
            <person name="Bry L."/>
        </authorList>
    </citation>
    <scope>NUCLEOTIDE SEQUENCE [LARGE SCALE GENOMIC DNA]</scope>
    <source>
        <strain evidence="3 4">DSM 599</strain>
    </source>
</reference>
<dbReference type="PANTHER" id="PTHR40066:SF1">
    <property type="entry name" value="UPF0473 PROTEIN CBO2561_CLC_2432"/>
    <property type="match status" value="1"/>
</dbReference>
<sequence>MEKDIEYIDLLDEEGNELSFKVISFFKIDDLNSEYVVLTPADEEGDEAVVLKVEKDEDGSDNLINIEDEAEFAMVEEAYNLLMQED</sequence>
<evidence type="ECO:0000313" key="4">
    <source>
        <dbReference type="Proteomes" id="UP001299068"/>
    </source>
</evidence>
<dbReference type="InterPro" id="IPR009711">
    <property type="entry name" value="UPF0473"/>
</dbReference>
<keyword evidence="4" id="KW-1185">Reference proteome</keyword>
<dbReference type="PANTHER" id="PTHR40066">
    <property type="entry name" value="UPF0473 PROTEIN CBO2561/CLC_2432"/>
    <property type="match status" value="1"/>
</dbReference>
<dbReference type="Pfam" id="PF06949">
    <property type="entry name" value="DUF1292"/>
    <property type="match status" value="1"/>
</dbReference>
<comment type="caution">
    <text evidence="3">The sequence shown here is derived from an EMBL/GenBank/DDBJ whole genome shotgun (WGS) entry which is preliminary data.</text>
</comment>
<evidence type="ECO:0000256" key="1">
    <source>
        <dbReference type="ARBA" id="ARBA00008439"/>
    </source>
</evidence>
<gene>
    <name evidence="3" type="ORF">K5V21_08420</name>
</gene>
<dbReference type="RefSeq" id="WP_204595661.1">
    <property type="nucleotide sequence ID" value="NZ_JAFBDA010000015.1"/>
</dbReference>
<proteinExistence type="inferred from homology"/>
<accession>A0ABS7KXF5</accession>
<protein>
    <recommendedName>
        <fullName evidence="2">UPF0473 protein K5V21_08420</fullName>
    </recommendedName>
</protein>